<dbReference type="GeneID" id="92208939"/>
<feature type="compositionally biased region" description="Basic residues" evidence="10">
    <location>
        <begin position="23"/>
        <end position="33"/>
    </location>
</feature>
<evidence type="ECO:0000256" key="2">
    <source>
        <dbReference type="ARBA" id="ARBA00006301"/>
    </source>
</evidence>
<proteinExistence type="inferred from homology"/>
<dbReference type="EMBL" id="OZ022408">
    <property type="protein sequence ID" value="CAK9439643.1"/>
    <property type="molecule type" value="Genomic_DNA"/>
</dbReference>
<evidence type="ECO:0000256" key="3">
    <source>
        <dbReference type="ARBA" id="ARBA00022552"/>
    </source>
</evidence>
<evidence type="ECO:0000256" key="7">
    <source>
        <dbReference type="ARBA" id="ARBA00023242"/>
    </source>
</evidence>
<dbReference type="RefSeq" id="XP_066830681.1">
    <property type="nucleotide sequence ID" value="XM_066973887.1"/>
</dbReference>
<keyword evidence="4 8" id="KW-0489">Methyltransferase</keyword>
<keyword evidence="12" id="KW-1185">Reference proteome</keyword>
<dbReference type="InterPro" id="IPR042036">
    <property type="entry name" value="RRP8_N"/>
</dbReference>
<feature type="coiled-coil region" evidence="9">
    <location>
        <begin position="376"/>
        <end position="403"/>
    </location>
</feature>
<dbReference type="SUPFAM" id="SSF53335">
    <property type="entry name" value="S-adenosyl-L-methionine-dependent methyltransferases"/>
    <property type="match status" value="1"/>
</dbReference>
<keyword evidence="6 8" id="KW-0949">S-adenosyl-L-methionine</keyword>
<organism evidence="11 12">
    <name type="scientific">Lodderomyces beijingensis</name>
    <dbReference type="NCBI Taxonomy" id="1775926"/>
    <lineage>
        <taxon>Eukaryota</taxon>
        <taxon>Fungi</taxon>
        <taxon>Dikarya</taxon>
        <taxon>Ascomycota</taxon>
        <taxon>Saccharomycotina</taxon>
        <taxon>Pichiomycetes</taxon>
        <taxon>Debaryomycetaceae</taxon>
        <taxon>Candida/Lodderomyces clade</taxon>
        <taxon>Lodderomyces</taxon>
    </lineage>
</organism>
<evidence type="ECO:0000256" key="8">
    <source>
        <dbReference type="RuleBase" id="RU365074"/>
    </source>
</evidence>
<comment type="similarity">
    <text evidence="2 8">Belongs to the methyltransferase superfamily. RRP8 family.</text>
</comment>
<dbReference type="InterPro" id="IPR029063">
    <property type="entry name" value="SAM-dependent_MTases_sf"/>
</dbReference>
<keyword evidence="5 8" id="KW-0808">Transferase</keyword>
<accession>A0ABP0ZN17</accession>
<dbReference type="Pfam" id="PF05148">
    <property type="entry name" value="Methyltransf_8"/>
    <property type="match status" value="1"/>
</dbReference>
<comment type="function">
    <text evidence="8">S-adenosyl-L-methionine-dependent methyltransferase that specifically methylates the N(1) position of adenine in helix 25.1 in 25S rRNA. Required both for ribosomal 40S and 60S subunits biogenesis. Required for efficient pre-rRNA cleavage at site A2.</text>
</comment>
<evidence type="ECO:0000256" key="5">
    <source>
        <dbReference type="ARBA" id="ARBA00022679"/>
    </source>
</evidence>
<dbReference type="InterPro" id="IPR007823">
    <property type="entry name" value="RRP8"/>
</dbReference>
<keyword evidence="9" id="KW-0175">Coiled coil</keyword>
<evidence type="ECO:0000256" key="10">
    <source>
        <dbReference type="SAM" id="MobiDB-lite"/>
    </source>
</evidence>
<name>A0ABP0ZN17_9ASCO</name>
<dbReference type="Gene3D" id="3.40.50.150">
    <property type="entry name" value="Vaccinia Virus protein VP39"/>
    <property type="match status" value="1"/>
</dbReference>
<evidence type="ECO:0000256" key="4">
    <source>
        <dbReference type="ARBA" id="ARBA00022603"/>
    </source>
</evidence>
<feature type="region of interest" description="Disordered" evidence="10">
    <location>
        <begin position="1"/>
        <end position="118"/>
    </location>
</feature>
<evidence type="ECO:0000256" key="9">
    <source>
        <dbReference type="SAM" id="Coils"/>
    </source>
</evidence>
<sequence length="424" mass="48669">MLFETKGWNLKNDKNIAMGGVGIKRKTKKNNKKAKSEAQVTQQDIEGAVNPEREDKKSKSKPQAAESLSSSEESSEETEPKQNKKRKVTQKRDEKSDEQSLSTKRSKTIQQSVNASTTPVKVTAAAPLLVTSQTKLTPLQQKMMSKLSGSRFRWINEQLYTITSEEALKLIKEQPSLFDEYHQGFRSQVETWPENPVDVFVSQFKQRLLTRNINAPGGLPGNRDRKVVVADMGCGEAQFAADVDKLVKQQKHKLKKFRNLDVQVHSFDLKKHNDRITVADIKNVPIRDESATIVIFCLALMGTNFLDFIKEAYRILQPRGELWIAEIKSRFSDSKDGDGNAGQEFVDALKLNGFFHKTTDNSNKMFTRFEFFKPPQDILDERNAKLQKKRKFIEEETDREKLQSKREARPEGEWLLKPCIYKRR</sequence>
<dbReference type="Gene3D" id="1.10.10.2150">
    <property type="entry name" value="Ribosomal RNA-processing protein 8, N-terminal domain"/>
    <property type="match status" value="1"/>
</dbReference>
<evidence type="ECO:0000313" key="11">
    <source>
        <dbReference type="EMBL" id="CAK9439643.1"/>
    </source>
</evidence>
<evidence type="ECO:0000256" key="1">
    <source>
        <dbReference type="ARBA" id="ARBA00004604"/>
    </source>
</evidence>
<dbReference type="EC" id="2.1.1.-" evidence="8"/>
<gene>
    <name evidence="11" type="ORF">LODBEIA_P37430</name>
</gene>
<reference evidence="11 12" key="1">
    <citation type="submission" date="2024-03" db="EMBL/GenBank/DDBJ databases">
        <authorList>
            <person name="Brejova B."/>
        </authorList>
    </citation>
    <scope>NUCLEOTIDE SEQUENCE [LARGE SCALE GENOMIC DNA]</scope>
    <source>
        <strain evidence="11 12">CBS 14171</strain>
    </source>
</reference>
<comment type="subcellular location">
    <subcellularLocation>
        <location evidence="1 8">Nucleus</location>
        <location evidence="1 8">Nucleolus</location>
    </subcellularLocation>
</comment>
<keyword evidence="7 8" id="KW-0539">Nucleus</keyword>
<dbReference type="PANTHER" id="PTHR12787:SF0">
    <property type="entry name" value="RIBOSOMAL RNA-PROCESSING PROTEIN 8"/>
    <property type="match status" value="1"/>
</dbReference>
<dbReference type="Proteomes" id="UP001497383">
    <property type="component" value="Chromosome 4"/>
</dbReference>
<keyword evidence="3 8" id="KW-0698">rRNA processing</keyword>
<dbReference type="CDD" id="cd02440">
    <property type="entry name" value="AdoMet_MTases"/>
    <property type="match status" value="1"/>
</dbReference>
<evidence type="ECO:0000313" key="12">
    <source>
        <dbReference type="Proteomes" id="UP001497383"/>
    </source>
</evidence>
<protein>
    <recommendedName>
        <fullName evidence="8">Ribosomal RNA-processing protein 8</fullName>
        <ecNumber evidence="8">2.1.1.-</ecNumber>
    </recommendedName>
</protein>
<feature type="compositionally biased region" description="Polar residues" evidence="10">
    <location>
        <begin position="99"/>
        <end position="118"/>
    </location>
</feature>
<dbReference type="PANTHER" id="PTHR12787">
    <property type="entry name" value="RIBOSOMAL RNA-PROCESSING PROTEIN 8"/>
    <property type="match status" value="1"/>
</dbReference>
<evidence type="ECO:0000256" key="6">
    <source>
        <dbReference type="ARBA" id="ARBA00022691"/>
    </source>
</evidence>